<dbReference type="PROSITE" id="PS51257">
    <property type="entry name" value="PROKAR_LIPOPROTEIN"/>
    <property type="match status" value="1"/>
</dbReference>
<proteinExistence type="predicted"/>
<dbReference type="PANTHER" id="PTHR43649">
    <property type="entry name" value="ARABINOSE-BINDING PROTEIN-RELATED"/>
    <property type="match status" value="1"/>
</dbReference>
<name>A0ABV5PB46_STRCM</name>
<feature type="signal peptide" evidence="1">
    <location>
        <begin position="1"/>
        <end position="23"/>
    </location>
</feature>
<reference evidence="2 3" key="1">
    <citation type="submission" date="2024-09" db="EMBL/GenBank/DDBJ databases">
        <authorList>
            <person name="Sun Q."/>
            <person name="Mori K."/>
        </authorList>
    </citation>
    <scope>NUCLEOTIDE SEQUENCE [LARGE SCALE GENOMIC DNA]</scope>
    <source>
        <strain evidence="2 3">JCM 4362</strain>
    </source>
</reference>
<evidence type="ECO:0000313" key="3">
    <source>
        <dbReference type="Proteomes" id="UP001589718"/>
    </source>
</evidence>
<gene>
    <name evidence="2" type="ORF">ACFFTU_07550</name>
</gene>
<accession>A0ABV5PB46</accession>
<dbReference type="Proteomes" id="UP001589718">
    <property type="component" value="Unassembled WGS sequence"/>
</dbReference>
<dbReference type="RefSeq" id="WP_345221562.1">
    <property type="nucleotide sequence ID" value="NZ_BAAAXE010000013.1"/>
</dbReference>
<dbReference type="PANTHER" id="PTHR43649:SF30">
    <property type="entry name" value="ABC TRANSPORTER SUBSTRATE-BINDING PROTEIN"/>
    <property type="match status" value="1"/>
</dbReference>
<organism evidence="2 3">
    <name type="scientific">Streptomyces cremeus</name>
    <dbReference type="NCBI Taxonomy" id="66881"/>
    <lineage>
        <taxon>Bacteria</taxon>
        <taxon>Bacillati</taxon>
        <taxon>Actinomycetota</taxon>
        <taxon>Actinomycetes</taxon>
        <taxon>Kitasatosporales</taxon>
        <taxon>Streptomycetaceae</taxon>
        <taxon>Streptomyces</taxon>
    </lineage>
</organism>
<dbReference type="SUPFAM" id="SSF53850">
    <property type="entry name" value="Periplasmic binding protein-like II"/>
    <property type="match status" value="1"/>
</dbReference>
<feature type="chain" id="PRO_5045336535" evidence="1">
    <location>
        <begin position="24"/>
        <end position="423"/>
    </location>
</feature>
<keyword evidence="1" id="KW-0732">Signal</keyword>
<evidence type="ECO:0000313" key="2">
    <source>
        <dbReference type="EMBL" id="MFB9519796.1"/>
    </source>
</evidence>
<comment type="caution">
    <text evidence="2">The sequence shown here is derived from an EMBL/GenBank/DDBJ whole genome shotgun (WGS) entry which is preliminary data.</text>
</comment>
<dbReference type="InterPro" id="IPR050490">
    <property type="entry name" value="Bact_solute-bd_prot1"/>
</dbReference>
<sequence length="423" mass="45444">MQRRYLGLTAAVAALTTAISVSGCGSVGGAGDVTLRLVAADYNLDGGDGTKKYWQDLAEKFEEKNPGIKVDVEIQSWNDVDRKVGEMVKAGKAPDLAQIGAYADYASDNKLYSAAEMLSIPTQANFLDSLAEDGKVHRVQYGMPFVGSTRQLFYNSTLFEKAGITEAPTTWKELAADAKKLKEDGVATPFALPLGPEEAQAETLNWMLAGGSGYVDEIGTYTLNSSDNIDAFEFLKNSLVTPGLTGPVAPGKLNRKAAFEAFAKGQVGMLNGHPSLMQQAEKNGVKYEMAPLPTPDGKKRPSMGVADWMMGFKQNGHRKEMGKFLDFVYSDANVIAFADRFDLLPVTLTASQKMASDSKHQKVRKFLQALPSSVSYPVSKTSWAKVSESIKQQIGTAVEPSNTPAGVLGVLSREAAALDSATQ</sequence>
<dbReference type="Pfam" id="PF01547">
    <property type="entry name" value="SBP_bac_1"/>
    <property type="match status" value="1"/>
</dbReference>
<keyword evidence="3" id="KW-1185">Reference proteome</keyword>
<dbReference type="InterPro" id="IPR006059">
    <property type="entry name" value="SBP"/>
</dbReference>
<protein>
    <submittedName>
        <fullName evidence="2">ABC transporter substrate-binding protein</fullName>
    </submittedName>
</protein>
<evidence type="ECO:0000256" key="1">
    <source>
        <dbReference type="SAM" id="SignalP"/>
    </source>
</evidence>
<dbReference type="EMBL" id="JBHMCR010000004">
    <property type="protein sequence ID" value="MFB9519796.1"/>
    <property type="molecule type" value="Genomic_DNA"/>
</dbReference>
<dbReference type="Gene3D" id="3.40.190.10">
    <property type="entry name" value="Periplasmic binding protein-like II"/>
    <property type="match status" value="1"/>
</dbReference>